<evidence type="ECO:0000256" key="13">
    <source>
        <dbReference type="ARBA" id="ARBA00023136"/>
    </source>
</evidence>
<feature type="transmembrane region" description="Helical" evidence="18">
    <location>
        <begin position="240"/>
        <end position="259"/>
    </location>
</feature>
<keyword evidence="11 18" id="KW-0756">Sterol biosynthesis</keyword>
<keyword evidence="20" id="KW-1185">Reference proteome</keyword>
<dbReference type="AlphaFoldDB" id="A0A9Q8Z3G0"/>
<feature type="transmembrane region" description="Helical" evidence="18">
    <location>
        <begin position="124"/>
        <end position="145"/>
    </location>
</feature>
<dbReference type="GO" id="GO:0005789">
    <property type="term" value="C:endoplasmic reticulum membrane"/>
    <property type="evidence" value="ECO:0007669"/>
    <property type="project" value="TreeGrafter"/>
</dbReference>
<evidence type="ECO:0000256" key="10">
    <source>
        <dbReference type="ARBA" id="ARBA00023002"/>
    </source>
</evidence>
<keyword evidence="15 18" id="KW-0753">Steroid metabolism</keyword>
<evidence type="ECO:0000256" key="12">
    <source>
        <dbReference type="ARBA" id="ARBA00023098"/>
    </source>
</evidence>
<evidence type="ECO:0000256" key="7">
    <source>
        <dbReference type="ARBA" id="ARBA00022857"/>
    </source>
</evidence>
<dbReference type="InterPro" id="IPR036102">
    <property type="entry name" value="OsmC/Ohrsf"/>
</dbReference>
<dbReference type="PANTHER" id="PTHR21257">
    <property type="entry name" value="DELTA(14)-STEROL REDUCTASE"/>
    <property type="match status" value="1"/>
</dbReference>
<dbReference type="InterPro" id="IPR001171">
    <property type="entry name" value="ERG24_DHCR-like"/>
</dbReference>
<dbReference type="VEuPathDB" id="FungiDB:yc1106_02291"/>
<evidence type="ECO:0000256" key="3">
    <source>
        <dbReference type="ARBA" id="ARBA00022516"/>
    </source>
</evidence>
<evidence type="ECO:0000256" key="2">
    <source>
        <dbReference type="ARBA" id="ARBA00005402"/>
    </source>
</evidence>
<gene>
    <name evidence="19" type="ORF">yc1106_02291</name>
</gene>
<evidence type="ECO:0000256" key="17">
    <source>
        <dbReference type="ARBA" id="ARBA00042688"/>
    </source>
</evidence>
<dbReference type="Pfam" id="PF02566">
    <property type="entry name" value="OsmC"/>
    <property type="match status" value="1"/>
</dbReference>
<dbReference type="GO" id="GO:0006695">
    <property type="term" value="P:cholesterol biosynthetic process"/>
    <property type="evidence" value="ECO:0007669"/>
    <property type="project" value="UniProtKB-KW"/>
</dbReference>
<proteinExistence type="inferred from homology"/>
<evidence type="ECO:0000313" key="20">
    <source>
        <dbReference type="Proteomes" id="UP001056012"/>
    </source>
</evidence>
<dbReference type="Proteomes" id="UP001056012">
    <property type="component" value="Chromosome 2"/>
</dbReference>
<name>A0A9Q8Z3G0_CURCL</name>
<dbReference type="GO" id="GO:0016132">
    <property type="term" value="P:brassinosteroid biosynthetic process"/>
    <property type="evidence" value="ECO:0007669"/>
    <property type="project" value="TreeGrafter"/>
</dbReference>
<evidence type="ECO:0000256" key="11">
    <source>
        <dbReference type="ARBA" id="ARBA00023011"/>
    </source>
</evidence>
<comment type="similarity">
    <text evidence="2 18">Belongs to the ERG4/ERG24 family.</text>
</comment>
<evidence type="ECO:0000256" key="14">
    <source>
        <dbReference type="ARBA" id="ARBA00023166"/>
    </source>
</evidence>
<keyword evidence="8 18" id="KW-0752">Steroid biosynthesis</keyword>
<dbReference type="PANTHER" id="PTHR21257:SF38">
    <property type="entry name" value="7-DEHYDROCHOLESTEROL REDUCTASE"/>
    <property type="match status" value="1"/>
</dbReference>
<dbReference type="GO" id="GO:0047598">
    <property type="term" value="F:7-dehydrocholesterol reductase activity"/>
    <property type="evidence" value="ECO:0007669"/>
    <property type="project" value="UniProtKB-EC"/>
</dbReference>
<evidence type="ECO:0000313" key="19">
    <source>
        <dbReference type="EMBL" id="USP75017.1"/>
    </source>
</evidence>
<evidence type="ECO:0000256" key="1">
    <source>
        <dbReference type="ARBA" id="ARBA00004141"/>
    </source>
</evidence>
<keyword evidence="10 18" id="KW-0560">Oxidoreductase</keyword>
<dbReference type="EMBL" id="CP089275">
    <property type="protein sequence ID" value="USP75017.1"/>
    <property type="molecule type" value="Genomic_DNA"/>
</dbReference>
<dbReference type="OrthoDB" id="5326588at2759"/>
<evidence type="ECO:0000256" key="9">
    <source>
        <dbReference type="ARBA" id="ARBA00022989"/>
    </source>
</evidence>
<protein>
    <recommendedName>
        <fullName evidence="16">7-dehydrocholesterol reductase</fullName>
        <ecNumber evidence="16">1.3.1.21</ecNumber>
    </recommendedName>
    <alternativeName>
        <fullName evidence="17">Sterol Delta(7)-reductase</fullName>
    </alternativeName>
</protein>
<evidence type="ECO:0000256" key="18">
    <source>
        <dbReference type="RuleBase" id="RU369120"/>
    </source>
</evidence>
<evidence type="ECO:0000256" key="8">
    <source>
        <dbReference type="ARBA" id="ARBA00022955"/>
    </source>
</evidence>
<feature type="transmembrane region" description="Helical" evidence="18">
    <location>
        <begin position="309"/>
        <end position="328"/>
    </location>
</feature>
<dbReference type="InterPro" id="IPR015946">
    <property type="entry name" value="KH_dom-like_a/b"/>
</dbReference>
<feature type="transmembrane region" description="Helical" evidence="18">
    <location>
        <begin position="279"/>
        <end position="297"/>
    </location>
</feature>
<reference evidence="19" key="1">
    <citation type="submission" date="2021-12" db="EMBL/GenBank/DDBJ databases">
        <title>Curvularia clavata genome.</title>
        <authorList>
            <person name="Cao Y."/>
        </authorList>
    </citation>
    <scope>NUCLEOTIDE SEQUENCE</scope>
    <source>
        <strain evidence="19">Yc1106</strain>
    </source>
</reference>
<dbReference type="SUPFAM" id="SSF82784">
    <property type="entry name" value="OsmC-like"/>
    <property type="match status" value="1"/>
</dbReference>
<keyword evidence="12 18" id="KW-0443">Lipid metabolism</keyword>
<feature type="transmembrane region" description="Helical" evidence="18">
    <location>
        <begin position="27"/>
        <end position="52"/>
    </location>
</feature>
<feature type="transmembrane region" description="Helical" evidence="18">
    <location>
        <begin position="157"/>
        <end position="178"/>
    </location>
</feature>
<keyword evidence="5 18" id="KW-0812">Transmembrane</keyword>
<keyword evidence="6" id="KW-0152">Cholesterol biosynthesis</keyword>
<keyword evidence="3 18" id="KW-0444">Lipid biosynthesis</keyword>
<sequence>MLAGIVHVANEPQKSAIWGRACNRGSLGYSVLSAFLVCATPLLGILFSIIIIEFQGSVAEFVYAAYSGNLSSTLPAYYFRSSWHALAGYTFWVLLQALLFWGLPGKKSSGQPTAGGNILSYRTNGLYAWFVTHATLGILCLLGVVDPGFVPKNWINLWHVANVFGFLVSGFAFIKGHLVPSHIRDRKFSGSLLYDFYMGIEHNPRIGNDFDIKLFTVGRLGMISWTVIDISNIAYQYQTYHVITPSLVLVTILHGIYVVDFFVHENWYLRTIDIAHDHFGFYLAWGSIVWIPATYTLQAQYLGHFPTVVSRIYLLIVFGLGLAGYIMFRVANNQKDRVRTSNGNCVIFGQPPRYIRARYKTTDGKVHESILLYSGCWYYEAAAPIKESYRSNPSSALVTLKSTGSLDATSITCKLSSAPGISSAHRIAGLHQKAGGTDPAISGELCSGDMLLDALVACSGVTLKAVATALNIPVIGGTVTAEGDLDFRGTLGVDREAPVGIKGIRLRFEVELGEREGGGEVTEDELEKLGKLTERYCVVLQTLVKKPEVGVELVGKGGGKEVVHKREL</sequence>
<keyword evidence="13 18" id="KW-0472">Membrane</keyword>
<organism evidence="19 20">
    <name type="scientific">Curvularia clavata</name>
    <dbReference type="NCBI Taxonomy" id="95742"/>
    <lineage>
        <taxon>Eukaryota</taxon>
        <taxon>Fungi</taxon>
        <taxon>Dikarya</taxon>
        <taxon>Ascomycota</taxon>
        <taxon>Pezizomycotina</taxon>
        <taxon>Dothideomycetes</taxon>
        <taxon>Pleosporomycetidae</taxon>
        <taxon>Pleosporales</taxon>
        <taxon>Pleosporineae</taxon>
        <taxon>Pleosporaceae</taxon>
        <taxon>Curvularia</taxon>
    </lineage>
</organism>
<keyword evidence="4" id="KW-0153">Cholesterol metabolism</keyword>
<evidence type="ECO:0000256" key="5">
    <source>
        <dbReference type="ARBA" id="ARBA00022692"/>
    </source>
</evidence>
<keyword evidence="7" id="KW-0521">NADP</keyword>
<dbReference type="EC" id="1.3.1.21" evidence="16"/>
<keyword evidence="14 18" id="KW-1207">Sterol metabolism</keyword>
<keyword evidence="9 18" id="KW-1133">Transmembrane helix</keyword>
<evidence type="ECO:0000256" key="16">
    <source>
        <dbReference type="ARBA" id="ARBA00038851"/>
    </source>
</evidence>
<comment type="subcellular location">
    <subcellularLocation>
        <location evidence="1">Membrane</location>
        <topology evidence="1">Multi-pass membrane protein</topology>
    </subcellularLocation>
</comment>
<dbReference type="InterPro" id="IPR003718">
    <property type="entry name" value="OsmC/Ohr_fam"/>
</dbReference>
<feature type="transmembrane region" description="Helical" evidence="18">
    <location>
        <begin position="83"/>
        <end position="103"/>
    </location>
</feature>
<evidence type="ECO:0000256" key="15">
    <source>
        <dbReference type="ARBA" id="ARBA00023221"/>
    </source>
</evidence>
<accession>A0A9Q8Z3G0</accession>
<evidence type="ECO:0000256" key="4">
    <source>
        <dbReference type="ARBA" id="ARBA00022548"/>
    </source>
</evidence>
<evidence type="ECO:0000256" key="6">
    <source>
        <dbReference type="ARBA" id="ARBA00022778"/>
    </source>
</evidence>
<dbReference type="Pfam" id="PF01222">
    <property type="entry name" value="ERG4_ERG24"/>
    <property type="match status" value="1"/>
</dbReference>
<dbReference type="Gene3D" id="3.30.300.20">
    <property type="match status" value="1"/>
</dbReference>